<reference evidence="2 3" key="1">
    <citation type="submission" date="2019-03" db="EMBL/GenBank/DDBJ databases">
        <title>Genomic Encyclopedia of Type Strains, Phase IV (KMG-IV): sequencing the most valuable type-strain genomes for metagenomic binning, comparative biology and taxonomic classification.</title>
        <authorList>
            <person name="Goeker M."/>
        </authorList>
    </citation>
    <scope>NUCLEOTIDE SEQUENCE [LARGE SCALE GENOMIC DNA]</scope>
    <source>
        <strain evidence="2 3">DSM 25059</strain>
    </source>
</reference>
<keyword evidence="3" id="KW-1185">Reference proteome</keyword>
<evidence type="ECO:0000313" key="2">
    <source>
        <dbReference type="EMBL" id="TDN81728.1"/>
    </source>
</evidence>
<feature type="compositionally biased region" description="Basic and acidic residues" evidence="1">
    <location>
        <begin position="55"/>
        <end position="65"/>
    </location>
</feature>
<accession>A0A4V6PR86</accession>
<organism evidence="2 3">
    <name type="scientific">Stakelama pacifica</name>
    <dbReference type="NCBI Taxonomy" id="517720"/>
    <lineage>
        <taxon>Bacteria</taxon>
        <taxon>Pseudomonadati</taxon>
        <taxon>Pseudomonadota</taxon>
        <taxon>Alphaproteobacteria</taxon>
        <taxon>Sphingomonadales</taxon>
        <taxon>Sphingomonadaceae</taxon>
        <taxon>Stakelama</taxon>
    </lineage>
</organism>
<dbReference type="Proteomes" id="UP000295493">
    <property type="component" value="Unassembled WGS sequence"/>
</dbReference>
<dbReference type="EMBL" id="SNWD01000007">
    <property type="protein sequence ID" value="TDN81728.1"/>
    <property type="molecule type" value="Genomic_DNA"/>
</dbReference>
<name>A0A4V6PR86_9SPHN</name>
<dbReference type="AlphaFoldDB" id="A0A4V6PR86"/>
<proteinExistence type="predicted"/>
<comment type="caution">
    <text evidence="2">The sequence shown here is derived from an EMBL/GenBank/DDBJ whole genome shotgun (WGS) entry which is preliminary data.</text>
</comment>
<evidence type="ECO:0000313" key="3">
    <source>
        <dbReference type="Proteomes" id="UP000295493"/>
    </source>
</evidence>
<evidence type="ECO:0000256" key="1">
    <source>
        <dbReference type="SAM" id="MobiDB-lite"/>
    </source>
</evidence>
<sequence length="111" mass="12234">MTAPATEMMSRIKRAKRNGTKLHLDHEHVDLLLQDDVYSLLCRYELKEMTGCAVEQKEPANDSKSADIGSGTEKTATIGISAGPKEGSRAERRQVLAVASQTARQNKRAKH</sequence>
<protein>
    <submittedName>
        <fullName evidence="2">Uncharacterized protein</fullName>
    </submittedName>
</protein>
<feature type="region of interest" description="Disordered" evidence="1">
    <location>
        <begin position="54"/>
        <end position="92"/>
    </location>
</feature>
<gene>
    <name evidence="2" type="ORF">EV664_107130</name>
</gene>